<reference evidence="2" key="1">
    <citation type="journal article" date="2023" name="Nat. Plants">
        <title>Single-cell RNA sequencing provides a high-resolution roadmap for understanding the multicellular compartmentation of specialized metabolism.</title>
        <authorList>
            <person name="Sun S."/>
            <person name="Shen X."/>
            <person name="Li Y."/>
            <person name="Li Y."/>
            <person name="Wang S."/>
            <person name="Li R."/>
            <person name="Zhang H."/>
            <person name="Shen G."/>
            <person name="Guo B."/>
            <person name="Wei J."/>
            <person name="Xu J."/>
            <person name="St-Pierre B."/>
            <person name="Chen S."/>
            <person name="Sun C."/>
        </authorList>
    </citation>
    <scope>NUCLEOTIDE SEQUENCE [LARGE SCALE GENOMIC DNA]</scope>
</reference>
<evidence type="ECO:0000313" key="1">
    <source>
        <dbReference type="EMBL" id="KAI5670882.1"/>
    </source>
</evidence>
<accession>A0ACC0BE13</accession>
<proteinExistence type="predicted"/>
<name>A0ACC0BE13_CATRO</name>
<organism evidence="1 2">
    <name type="scientific">Catharanthus roseus</name>
    <name type="common">Madagascar periwinkle</name>
    <name type="synonym">Vinca rosea</name>
    <dbReference type="NCBI Taxonomy" id="4058"/>
    <lineage>
        <taxon>Eukaryota</taxon>
        <taxon>Viridiplantae</taxon>
        <taxon>Streptophyta</taxon>
        <taxon>Embryophyta</taxon>
        <taxon>Tracheophyta</taxon>
        <taxon>Spermatophyta</taxon>
        <taxon>Magnoliopsida</taxon>
        <taxon>eudicotyledons</taxon>
        <taxon>Gunneridae</taxon>
        <taxon>Pentapetalae</taxon>
        <taxon>asterids</taxon>
        <taxon>lamiids</taxon>
        <taxon>Gentianales</taxon>
        <taxon>Apocynaceae</taxon>
        <taxon>Rauvolfioideae</taxon>
        <taxon>Vinceae</taxon>
        <taxon>Catharanthinae</taxon>
        <taxon>Catharanthus</taxon>
    </lineage>
</organism>
<protein>
    <submittedName>
        <fullName evidence="1">Uncharacterized protein</fullName>
    </submittedName>
</protein>
<dbReference type="EMBL" id="CM044703">
    <property type="protein sequence ID" value="KAI5670882.1"/>
    <property type="molecule type" value="Genomic_DNA"/>
</dbReference>
<sequence>MSFSYTKNFLQRFCVEEYNLNEKTHSGFFSSDLLPSLGARINRTTKLRRFIISPFNPRYRAWEMFLVILVIYSAWISPFEFAFLPCKQNALSIVDNIVNSFFGIDIILTFFVAYLDSQSYLLVDNPKKIAIRYISTWFIFDLCSTLPFQSISLLFTDHCGGLGFKVLSMLRLWRLRRVSSLFARLEKDIRFNYFWTRCTKLISVTLFAVHCAGCFNYMIADRYPKAEKTWIGAVNPNFKKEMSLLDRYITSIYWSIVTLTTTGYGDLHAENSREMLFDIFYMLFNLGLTSYIIGNMTNLVVHWTSRTRAFRDTVRAASEFAKRNQLPPRVQDQMLSHVCLKFKTEALKQQETLNSLPKAIRSSIAHYLFFPVVQNVSLFQGVSYDFLFQLVPEMEAEYYPPKEDVILQNETPTDVYILVSGAVERVANVDGREQIIGKALAGEIFGEMGVLCRRPQPFTFRTTEISQLLRLKTSALMNILKANAQDEHKIMHNLFQKLKGSGRLDQGLTSTKWFGGGQNGTCHSNTRDQDNFNTDMHMNPMENMISNPETKLKNQTGSFYDNNIGNVHMESTDEDCQTALNIAVSEGNLEMIKISLDRGASVNKPDARAWTPIAQAEKQSNKNIYDLLMSYKNGRASDEHRIEFLGPETEEETGEGLAKPTINEDPNCSHYCHRKPTDVSSSNSNCLTNKQATVFTTKRVTIHMKVQKHNTSQQPLGKLIILPDSLEALFQIAGQKFGDHNFTKIVNAEDAEIDDPSVIRDGDHLFLLPGRCEKIEPDVT</sequence>
<keyword evidence="2" id="KW-1185">Reference proteome</keyword>
<evidence type="ECO:0000313" key="2">
    <source>
        <dbReference type="Proteomes" id="UP001060085"/>
    </source>
</evidence>
<gene>
    <name evidence="1" type="ORF">M9H77_11246</name>
</gene>
<dbReference type="Proteomes" id="UP001060085">
    <property type="component" value="Linkage Group LG03"/>
</dbReference>
<comment type="caution">
    <text evidence="1">The sequence shown here is derived from an EMBL/GenBank/DDBJ whole genome shotgun (WGS) entry which is preliminary data.</text>
</comment>